<evidence type="ECO:0000313" key="6">
    <source>
        <dbReference type="EMBL" id="EFL22462.1"/>
    </source>
</evidence>
<dbReference type="HOGENOM" id="CLU_134420_0_0_11"/>
<keyword evidence="7" id="KW-1185">Reference proteome</keyword>
<keyword evidence="3 6" id="KW-0378">Hydrolase</keyword>
<dbReference type="GO" id="GO:0008234">
    <property type="term" value="F:cysteine-type peptidase activity"/>
    <property type="evidence" value="ECO:0007669"/>
    <property type="project" value="UniProtKB-KW"/>
</dbReference>
<name>D9W6D1_9ACTN</name>
<dbReference type="InterPro" id="IPR038765">
    <property type="entry name" value="Papain-like_cys_pep_sf"/>
</dbReference>
<dbReference type="GO" id="GO:0006508">
    <property type="term" value="P:proteolysis"/>
    <property type="evidence" value="ECO:0007669"/>
    <property type="project" value="UniProtKB-KW"/>
</dbReference>
<evidence type="ECO:0000256" key="2">
    <source>
        <dbReference type="ARBA" id="ARBA00022670"/>
    </source>
</evidence>
<evidence type="ECO:0000256" key="3">
    <source>
        <dbReference type="ARBA" id="ARBA00022801"/>
    </source>
</evidence>
<dbReference type="OrthoDB" id="3475409at2"/>
<dbReference type="EMBL" id="GG657754">
    <property type="protein sequence ID" value="EFL22462.1"/>
    <property type="molecule type" value="Genomic_DNA"/>
</dbReference>
<dbReference type="AlphaFoldDB" id="D9W6D1"/>
<evidence type="ECO:0000313" key="7">
    <source>
        <dbReference type="Proteomes" id="UP000003963"/>
    </source>
</evidence>
<proteinExistence type="inferred from homology"/>
<dbReference type="RefSeq" id="WP_009714283.1">
    <property type="nucleotide sequence ID" value="NZ_GG657754.1"/>
</dbReference>
<reference evidence="6 7" key="1">
    <citation type="submission" date="2009-02" db="EMBL/GenBank/DDBJ databases">
        <title>Annotation of Streptomyces hygroscopicus strain ATCC 53653.</title>
        <authorList>
            <consortium name="The Broad Institute Genome Sequencing Platform"/>
            <consortium name="Broad Institute Microbial Sequencing Center"/>
            <person name="Fischbach M."/>
            <person name="Godfrey P."/>
            <person name="Ward D."/>
            <person name="Young S."/>
            <person name="Zeng Q."/>
            <person name="Koehrsen M."/>
            <person name="Alvarado L."/>
            <person name="Berlin A.M."/>
            <person name="Bochicchio J."/>
            <person name="Borenstein D."/>
            <person name="Chapman S.B."/>
            <person name="Chen Z."/>
            <person name="Engels R."/>
            <person name="Freedman E."/>
            <person name="Gellesch M."/>
            <person name="Goldberg J."/>
            <person name="Griggs A."/>
            <person name="Gujja S."/>
            <person name="Heilman E.R."/>
            <person name="Heiman D.I."/>
            <person name="Hepburn T.A."/>
            <person name="Howarth C."/>
            <person name="Jen D."/>
            <person name="Larson L."/>
            <person name="Lewis B."/>
            <person name="Mehta T."/>
            <person name="Park D."/>
            <person name="Pearson M."/>
            <person name="Richards J."/>
            <person name="Roberts A."/>
            <person name="Saif S."/>
            <person name="Shea T.D."/>
            <person name="Shenoy N."/>
            <person name="Sisk P."/>
            <person name="Stolte C."/>
            <person name="Sykes S.N."/>
            <person name="Thomson T."/>
            <person name="Walk T."/>
            <person name="White J."/>
            <person name="Yandava C."/>
            <person name="Straight P."/>
            <person name="Clardy J."/>
            <person name="Hung D."/>
            <person name="Kolter R."/>
            <person name="Mekalanos J."/>
            <person name="Walker S."/>
            <person name="Walsh C.T."/>
            <person name="Wieland-Brown L.C."/>
            <person name="Haas B."/>
            <person name="Nusbaum C."/>
            <person name="Birren B."/>
        </authorList>
    </citation>
    <scope>NUCLEOTIDE SEQUENCE [LARGE SCALE GENOMIC DNA]</scope>
    <source>
        <strain evidence="6 7">ATCC 53653</strain>
    </source>
</reference>
<evidence type="ECO:0000259" key="5">
    <source>
        <dbReference type="PROSITE" id="PS51935"/>
    </source>
</evidence>
<accession>D9W6D1</accession>
<feature type="domain" description="NlpC/P60" evidence="5">
    <location>
        <begin position="1"/>
        <end position="139"/>
    </location>
</feature>
<dbReference type="Gene3D" id="3.90.1720.10">
    <property type="entry name" value="endopeptidase domain like (from Nostoc punctiforme)"/>
    <property type="match status" value="1"/>
</dbReference>
<protein>
    <submittedName>
        <fullName evidence="6">Cell wall-associated hydrolase</fullName>
    </submittedName>
</protein>
<keyword evidence="2" id="KW-0645">Protease</keyword>
<gene>
    <name evidence="6" type="ORF">SSOG_02174</name>
</gene>
<sequence>MTAELAVRLPDRFWSVPYVGARFPGSPAVAERPDLAEGANCQLFAYAVLRHHGLEPPALRSSDLWADSASTTHVTAARPLDLLLFNATDDAYGAHVGVWAGPDQVLHLCAEAGAPAVWPLSAFAARPRYRTLIGVKRVTARSARAQCPSRG</sequence>
<comment type="similarity">
    <text evidence="1">Belongs to the peptidase C40 family.</text>
</comment>
<dbReference type="STRING" id="457427.SSOG_02174"/>
<dbReference type="SUPFAM" id="SSF54001">
    <property type="entry name" value="Cysteine proteinases"/>
    <property type="match status" value="1"/>
</dbReference>
<dbReference type="InterPro" id="IPR000064">
    <property type="entry name" value="NLP_P60_dom"/>
</dbReference>
<keyword evidence="4" id="KW-0788">Thiol protease</keyword>
<evidence type="ECO:0000256" key="1">
    <source>
        <dbReference type="ARBA" id="ARBA00007074"/>
    </source>
</evidence>
<evidence type="ECO:0000256" key="4">
    <source>
        <dbReference type="ARBA" id="ARBA00022807"/>
    </source>
</evidence>
<organism evidence="6 7">
    <name type="scientific">Streptomyces himastatinicus ATCC 53653</name>
    <dbReference type="NCBI Taxonomy" id="457427"/>
    <lineage>
        <taxon>Bacteria</taxon>
        <taxon>Bacillati</taxon>
        <taxon>Actinomycetota</taxon>
        <taxon>Actinomycetes</taxon>
        <taxon>Kitasatosporales</taxon>
        <taxon>Streptomycetaceae</taxon>
        <taxon>Streptomyces</taxon>
        <taxon>Streptomyces violaceusniger group</taxon>
    </lineage>
</organism>
<dbReference type="PROSITE" id="PS51935">
    <property type="entry name" value="NLPC_P60"/>
    <property type="match status" value="1"/>
</dbReference>
<dbReference type="Proteomes" id="UP000003963">
    <property type="component" value="Unassembled WGS sequence"/>
</dbReference>